<sequence>MTTIRRAVSTSSRSESSLISLYALPVVRVRRGRARPPCPKSTRSAQVTPTGFHRLDPARSRARHNQYVNPDGWYGP</sequence>
<dbReference type="AlphaFoldDB" id="A0A8H9LWU3"/>
<evidence type="ECO:0000313" key="3">
    <source>
        <dbReference type="Proteomes" id="UP000610124"/>
    </source>
</evidence>
<protein>
    <submittedName>
        <fullName evidence="2">Uncharacterized protein</fullName>
    </submittedName>
</protein>
<gene>
    <name evidence="2" type="ORF">GCM10010502_58360</name>
</gene>
<comment type="caution">
    <text evidence="2">The sequence shown here is derived from an EMBL/GenBank/DDBJ whole genome shotgun (WGS) entry which is preliminary data.</text>
</comment>
<reference evidence="2" key="2">
    <citation type="submission" date="2020-09" db="EMBL/GenBank/DDBJ databases">
        <authorList>
            <person name="Sun Q."/>
            <person name="Ohkuma M."/>
        </authorList>
    </citation>
    <scope>NUCLEOTIDE SEQUENCE</scope>
    <source>
        <strain evidence="2">JCM 4434</strain>
    </source>
</reference>
<dbReference type="EMBL" id="BMUB01000018">
    <property type="protein sequence ID" value="GGU96563.1"/>
    <property type="molecule type" value="Genomic_DNA"/>
</dbReference>
<proteinExistence type="predicted"/>
<evidence type="ECO:0000256" key="1">
    <source>
        <dbReference type="SAM" id="MobiDB-lite"/>
    </source>
</evidence>
<dbReference type="Proteomes" id="UP000610124">
    <property type="component" value="Unassembled WGS sequence"/>
</dbReference>
<reference evidence="2" key="1">
    <citation type="journal article" date="2014" name="Int. J. Syst. Evol. Microbiol.">
        <title>Complete genome sequence of Corynebacterium casei LMG S-19264T (=DSM 44701T), isolated from a smear-ripened cheese.</title>
        <authorList>
            <consortium name="US DOE Joint Genome Institute (JGI-PGF)"/>
            <person name="Walter F."/>
            <person name="Albersmeier A."/>
            <person name="Kalinowski J."/>
            <person name="Ruckert C."/>
        </authorList>
    </citation>
    <scope>NUCLEOTIDE SEQUENCE</scope>
    <source>
        <strain evidence="2">JCM 4434</strain>
    </source>
</reference>
<name>A0A8H9LWU3_KITAU</name>
<organism evidence="2 3">
    <name type="scientific">Kitasatospora aureofaciens</name>
    <name type="common">Streptomyces aureofaciens</name>
    <dbReference type="NCBI Taxonomy" id="1894"/>
    <lineage>
        <taxon>Bacteria</taxon>
        <taxon>Bacillati</taxon>
        <taxon>Actinomycetota</taxon>
        <taxon>Actinomycetes</taxon>
        <taxon>Kitasatosporales</taxon>
        <taxon>Streptomycetaceae</taxon>
        <taxon>Kitasatospora</taxon>
    </lineage>
</organism>
<feature type="region of interest" description="Disordered" evidence="1">
    <location>
        <begin position="33"/>
        <end position="76"/>
    </location>
</feature>
<accession>A0A8H9LWU3</accession>
<evidence type="ECO:0000313" key="2">
    <source>
        <dbReference type="EMBL" id="GGU96563.1"/>
    </source>
</evidence>